<accession>A0A3S3RKA1</accession>
<reference evidence="3 4" key="1">
    <citation type="submission" date="2019-01" db="EMBL/GenBank/DDBJ databases">
        <title>Flavobacterium sp. nov.,isolated from freshwater.</title>
        <authorList>
            <person name="Zhang R."/>
            <person name="Du Z.-J."/>
        </authorList>
    </citation>
    <scope>NUCLEOTIDE SEQUENCE [LARGE SCALE GENOMIC DNA]</scope>
    <source>
        <strain evidence="3 4">1E403</strain>
    </source>
</reference>
<protein>
    <submittedName>
        <fullName evidence="3">T9SS type A sorting domain-containing protein</fullName>
    </submittedName>
</protein>
<keyword evidence="1" id="KW-0732">Signal</keyword>
<dbReference type="InterPro" id="IPR026444">
    <property type="entry name" value="Secre_tail"/>
</dbReference>
<organism evidence="3 4">
    <name type="scientific">Flavobacterium cerinum</name>
    <dbReference type="NCBI Taxonomy" id="2502784"/>
    <lineage>
        <taxon>Bacteria</taxon>
        <taxon>Pseudomonadati</taxon>
        <taxon>Bacteroidota</taxon>
        <taxon>Flavobacteriia</taxon>
        <taxon>Flavobacteriales</taxon>
        <taxon>Flavobacteriaceae</taxon>
        <taxon>Flavobacterium</taxon>
    </lineage>
</organism>
<dbReference type="Gene3D" id="2.60.40.740">
    <property type="match status" value="13"/>
</dbReference>
<evidence type="ECO:0000259" key="2">
    <source>
        <dbReference type="Pfam" id="PF18962"/>
    </source>
</evidence>
<dbReference type="Proteomes" id="UP000287527">
    <property type="component" value="Unassembled WGS sequence"/>
</dbReference>
<name>A0A3S3RKA1_9FLAO</name>
<sequence length="1973" mass="199115">MKKNYLLTYFKKIILLLFLCLSGFHGLAEPFSNTFENKIENKAGFTDNDPHFNNTSPGLLSLNYFDLSISAPPVIYVSTTNLGQIVRCSGSPSPLKSFIVSGNNLEEAILITAPIGYEISTQPSGTYSNSHYLFGSSFITFYVRLAETATGTPSGNITFTSANAIAKNIAITGIVNTSPVAIATPASQTICSGTTTNIDLTSNPGTTFSWTATTATGTVNGTSAGTGNTIEQILTGDGTTNYTITPTLNGCIGSPITVEITVVQKPEMNIVPTATTCSGGTSSLFLGSFSPGCTYTWTASAVGVTGFSDGAGPIITQTLVGQGVVTYIVTPTLNGCIGTPATIELTVNAPAFTTQPSNTAICAGNNTVFSVATKGGVQTYQWQVDKDGQGFTNLTDGTSYFGVHSAALTIIGATVSMSNYKYRVNTSFPCVTSLPSNSAILTVNQPPVITPLPANTYACQGVTKTLTGIVAGGIAYQWQYSTNGGVSFLNAVTSATHSGGSTTTLTISGVTTAMNNYQYRLLALGNCPPFSTSNATTLSVSNITVSSAQTPVSCNGGSNGVAAVGNVTGGTAPYSYLWSDGTTTASIVGNLKQGNHTCTITDANGCSLIKSFTIIEPPLLVLTQGTINHVSCNGGSNGTASVVVTGGTGSYTYDWNGTPTGDGTASISGLAAGTYTVTIRDANSCQKTLDFVITQPNSITINPIQVNISCNGESDGSATAIAIGGTGTLTYTWSPTGGSNATATGLGLGTYTCTVTDANTCSVSQSFTIIEPDILTATNTFTNVLCNGGSNGSATATAAGGTTPYTYSWSNGMTEATASGLIAGTYTVTVTDANACTTTATAVIAQPATLLSATITKVDVACNDGSNGSATVTAAGGTSPYTYSWSNGMAEATASGLIAGTYTVTVTDANACTTTATTVIPQPATPLSATITKVDVACNDGSNGSATVTAAGGTSPYTYSWSNGMTEATASGLIADTYTVTITDAKGCTATATAVIAQPATLLSATITKVDVACNGGSNGSATATAAGGTAPYTYSWSNGMAEATASGLIADTYTVTITDAKRCTTIATVVIAQPATPLSATITKVDAACNGGTNGSATATAAGGTAPYTYSWSNGMAEATASGLIADTYTVTITDAKGCTTTATVVIAQPATPLSATTTKVDAACNGGSNGSATATAVGGTSPYNYSWSNGMAVATASGLIADTYTVTITDAKGCTTTATAVIAQPATPLSATITKVDVACNGGSNGSATATAAGGTAPYTYSWSNGMAEATASGLIADTYTVTITDAKGCTTIATVVIAQPATPLSATTTKVDAACNDGSNGSATVTAAGGTSPYNYSWSNGMAGSTASELIADTYTVTITDAKGCTTIATVVIAQPATPLSATTTKVDAACNGGTNGSTTVTAVGGTSPYTYSWSNGMTEATASGLIADTYTVTITDAKGCTTTATVVIAQPATALSATTTKVDAACNGGTNGSTTVTAVGGTSPYTYSWSNGMTEATASGLIADTYTVTITDAKGCTTTATVVIAQPATPLSATTTKVDVACNGGLNGSATATAVGGTAPYTYLWSNGMAEATASGLIADTYTVTITDAKGCITTTTAVIAQPATALSATTTNVDVSCNGGTNGSATVTAVGGTAPYTYSWSNGMTEATASGLIADTYTVTITDAKGCSFTDNITIIEPLAIIITTNPENISIETNGNATYTINSTNTDTFQWQITTNGTDWTDVVDGGTEPTYSGTTTNTLNITDIPVAFDNYQYRVLLTNGINCVTLSTFALLSVNNDIEAVNDDFSAVVINEGTTGVAGDVTANDLLNNVAVNDTDFIISVVNDGGLTGVTIDVTGNLTVPATATLGTYTVTYLICEVADATNCSSAEAIVVVSPVSGTIDFSDIKMTVYPNPASTEVFVKITDFSIYNNLQASLYDLNGRVVKQNSVNSETFSIDVMQLESAVYILSITSDKGKTTKRIVVDKQQ</sequence>
<dbReference type="OrthoDB" id="9805017at2"/>
<dbReference type="NCBIfam" id="TIGR04183">
    <property type="entry name" value="Por_Secre_tail"/>
    <property type="match status" value="1"/>
</dbReference>
<dbReference type="EMBL" id="SBII01000003">
    <property type="protein sequence ID" value="RWX01384.1"/>
    <property type="molecule type" value="Genomic_DNA"/>
</dbReference>
<evidence type="ECO:0000313" key="4">
    <source>
        <dbReference type="Proteomes" id="UP000287527"/>
    </source>
</evidence>
<comment type="caution">
    <text evidence="3">The sequence shown here is derived from an EMBL/GenBank/DDBJ whole genome shotgun (WGS) entry which is preliminary data.</text>
</comment>
<keyword evidence="4" id="KW-1185">Reference proteome</keyword>
<dbReference type="Pfam" id="PF13573">
    <property type="entry name" value="SprB"/>
    <property type="match status" value="15"/>
</dbReference>
<proteinExistence type="predicted"/>
<gene>
    <name evidence="3" type="ORF">EPI11_05345</name>
</gene>
<dbReference type="InterPro" id="IPR025667">
    <property type="entry name" value="SprB_repeat"/>
</dbReference>
<dbReference type="Pfam" id="PF18962">
    <property type="entry name" value="Por_Secre_tail"/>
    <property type="match status" value="1"/>
</dbReference>
<feature type="domain" description="Secretion system C-terminal sorting" evidence="2">
    <location>
        <begin position="1896"/>
        <end position="1969"/>
    </location>
</feature>
<evidence type="ECO:0000313" key="3">
    <source>
        <dbReference type="EMBL" id="RWX01384.1"/>
    </source>
</evidence>
<evidence type="ECO:0000256" key="1">
    <source>
        <dbReference type="ARBA" id="ARBA00022729"/>
    </source>
</evidence>
<dbReference type="RefSeq" id="WP_128388921.1">
    <property type="nucleotide sequence ID" value="NZ_SBII01000003.1"/>
</dbReference>